<dbReference type="PANTHER" id="PTHR45828">
    <property type="entry name" value="CYTOCHROME B561/FERRIC REDUCTASE TRANSMEMBRANE"/>
    <property type="match status" value="1"/>
</dbReference>
<dbReference type="PANTHER" id="PTHR45828:SF9">
    <property type="entry name" value="CELL WALL INTEGRITY AND STRESS RESPONSE COMPONENT 4-LIKE-RELATED"/>
    <property type="match status" value="1"/>
</dbReference>
<dbReference type="Proteomes" id="UP001374579">
    <property type="component" value="Unassembled WGS sequence"/>
</dbReference>
<feature type="domain" description="Reelin" evidence="10">
    <location>
        <begin position="16"/>
        <end position="184"/>
    </location>
</feature>
<evidence type="ECO:0000256" key="5">
    <source>
        <dbReference type="ARBA" id="ARBA00022588"/>
    </source>
</evidence>
<keyword evidence="5" id="KW-0399">Innate immunity</keyword>
<gene>
    <name evidence="11" type="ORF">V1264_020462</name>
</gene>
<name>A0AAN9BA44_9CAEN</name>
<evidence type="ECO:0000256" key="9">
    <source>
        <dbReference type="SAM" id="SignalP"/>
    </source>
</evidence>
<comment type="caution">
    <text evidence="11">The sequence shown here is derived from an EMBL/GenBank/DDBJ whole genome shotgun (WGS) entry which is preliminary data.</text>
</comment>
<evidence type="ECO:0000256" key="4">
    <source>
        <dbReference type="ARBA" id="ARBA00022529"/>
    </source>
</evidence>
<dbReference type="EMBL" id="JBAMIC010000010">
    <property type="protein sequence ID" value="KAK7102206.1"/>
    <property type="molecule type" value="Genomic_DNA"/>
</dbReference>
<dbReference type="PROSITE" id="PS51019">
    <property type="entry name" value="REELIN"/>
    <property type="match status" value="1"/>
</dbReference>
<dbReference type="GO" id="GO:0042742">
    <property type="term" value="P:defense response to bacterium"/>
    <property type="evidence" value="ECO:0007669"/>
    <property type="project" value="UniProtKB-KW"/>
</dbReference>
<feature type="chain" id="PRO_5042819419" description="Reelin domain-containing protein" evidence="9">
    <location>
        <begin position="22"/>
        <end position="253"/>
    </location>
</feature>
<proteinExistence type="inferred from homology"/>
<protein>
    <recommendedName>
        <fullName evidence="10">Reelin domain-containing protein</fullName>
    </recommendedName>
</protein>
<keyword evidence="3" id="KW-0964">Secreted</keyword>
<sequence length="253" mass="26294">MLEFTKALILLEFMAVSGVHGYGRGAPVGQCDNMTPGHYGADIRTADGTEPIHIITAKQHYSAGEEIEVEIKTKPGTAGTTFKGFMLQARTSSGTRVGTFSVNEVDNLQLLDCENVPGTSVTHTNLLSTTTGIRATWRAPGQSEGNVTLIATVVKTRLDVYTGVKSAALYFNEKNLSSGGESGQDGNSNGNRTDGNISCNGTTCNISGNITTGNNSSSNGSGNDGGDDGNGAQVLCLSLFCSCLLFVVALGLV</sequence>
<evidence type="ECO:0000259" key="10">
    <source>
        <dbReference type="PROSITE" id="PS51019"/>
    </source>
</evidence>
<organism evidence="11 12">
    <name type="scientific">Littorina saxatilis</name>
    <dbReference type="NCBI Taxonomy" id="31220"/>
    <lineage>
        <taxon>Eukaryota</taxon>
        <taxon>Metazoa</taxon>
        <taxon>Spiralia</taxon>
        <taxon>Lophotrochozoa</taxon>
        <taxon>Mollusca</taxon>
        <taxon>Gastropoda</taxon>
        <taxon>Caenogastropoda</taxon>
        <taxon>Littorinimorpha</taxon>
        <taxon>Littorinoidea</taxon>
        <taxon>Littorinidae</taxon>
        <taxon>Littorina</taxon>
    </lineage>
</organism>
<dbReference type="Pfam" id="PF02014">
    <property type="entry name" value="Reeler"/>
    <property type="match status" value="1"/>
</dbReference>
<evidence type="ECO:0000256" key="3">
    <source>
        <dbReference type="ARBA" id="ARBA00022525"/>
    </source>
</evidence>
<keyword evidence="12" id="KW-1185">Reference proteome</keyword>
<keyword evidence="8" id="KW-0044">Antibiotic</keyword>
<dbReference type="CDD" id="cd08544">
    <property type="entry name" value="Reeler"/>
    <property type="match status" value="1"/>
</dbReference>
<accession>A0AAN9BA44</accession>
<comment type="subcellular location">
    <subcellularLocation>
        <location evidence="1">Secreted</location>
    </subcellularLocation>
</comment>
<dbReference type="AlphaFoldDB" id="A0AAN9BA44"/>
<keyword evidence="7" id="KW-0391">Immunity</keyword>
<dbReference type="InterPro" id="IPR051237">
    <property type="entry name" value="Ferric-chelate_Red/DefProt"/>
</dbReference>
<evidence type="ECO:0000313" key="12">
    <source>
        <dbReference type="Proteomes" id="UP001374579"/>
    </source>
</evidence>
<keyword evidence="6 9" id="KW-0732">Signal</keyword>
<feature type="signal peptide" evidence="9">
    <location>
        <begin position="1"/>
        <end position="21"/>
    </location>
</feature>
<dbReference type="InterPro" id="IPR042307">
    <property type="entry name" value="Reeler_sf"/>
</dbReference>
<dbReference type="GO" id="GO:0016020">
    <property type="term" value="C:membrane"/>
    <property type="evidence" value="ECO:0007669"/>
    <property type="project" value="TreeGrafter"/>
</dbReference>
<evidence type="ECO:0000256" key="6">
    <source>
        <dbReference type="ARBA" id="ARBA00022729"/>
    </source>
</evidence>
<dbReference type="Gene3D" id="2.60.40.4060">
    <property type="entry name" value="Reeler domain"/>
    <property type="match status" value="1"/>
</dbReference>
<evidence type="ECO:0000256" key="8">
    <source>
        <dbReference type="ARBA" id="ARBA00023022"/>
    </source>
</evidence>
<dbReference type="GO" id="GO:0005576">
    <property type="term" value="C:extracellular region"/>
    <property type="evidence" value="ECO:0007669"/>
    <property type="project" value="UniProtKB-SubCell"/>
</dbReference>
<keyword evidence="4" id="KW-0929">Antimicrobial</keyword>
<reference evidence="11 12" key="1">
    <citation type="submission" date="2024-02" db="EMBL/GenBank/DDBJ databases">
        <title>Chromosome-scale genome assembly of the rough periwinkle Littorina saxatilis.</title>
        <authorList>
            <person name="De Jode A."/>
            <person name="Faria R."/>
            <person name="Formenti G."/>
            <person name="Sims Y."/>
            <person name="Smith T.P."/>
            <person name="Tracey A."/>
            <person name="Wood J.M.D."/>
            <person name="Zagrodzka Z.B."/>
            <person name="Johannesson K."/>
            <person name="Butlin R.K."/>
            <person name="Leder E.H."/>
        </authorList>
    </citation>
    <scope>NUCLEOTIDE SEQUENCE [LARGE SCALE GENOMIC DNA]</scope>
    <source>
        <strain evidence="11">Snail1</strain>
        <tissue evidence="11">Muscle</tissue>
    </source>
</reference>
<dbReference type="InterPro" id="IPR002861">
    <property type="entry name" value="Reeler_dom"/>
</dbReference>
<evidence type="ECO:0000256" key="7">
    <source>
        <dbReference type="ARBA" id="ARBA00022859"/>
    </source>
</evidence>
<evidence type="ECO:0000256" key="2">
    <source>
        <dbReference type="ARBA" id="ARBA00008501"/>
    </source>
</evidence>
<evidence type="ECO:0000256" key="1">
    <source>
        <dbReference type="ARBA" id="ARBA00004613"/>
    </source>
</evidence>
<dbReference type="GO" id="GO:0045087">
    <property type="term" value="P:innate immune response"/>
    <property type="evidence" value="ECO:0007669"/>
    <property type="project" value="UniProtKB-KW"/>
</dbReference>
<evidence type="ECO:0000313" key="11">
    <source>
        <dbReference type="EMBL" id="KAK7102206.1"/>
    </source>
</evidence>
<comment type="similarity">
    <text evidence="2">Belongs to the insect defense protein family.</text>
</comment>